<feature type="chain" id="PRO_5031245055" evidence="3">
    <location>
        <begin position="20"/>
        <end position="270"/>
    </location>
</feature>
<proteinExistence type="predicted"/>
<evidence type="ECO:0000256" key="3">
    <source>
        <dbReference type="SAM" id="SignalP"/>
    </source>
</evidence>
<keyword evidence="2" id="KW-0812">Transmembrane</keyword>
<keyword evidence="2" id="KW-0472">Membrane</keyword>
<accession>A0A7R9WSB6</accession>
<protein>
    <submittedName>
        <fullName evidence="4">Uncharacterized protein</fullName>
    </submittedName>
</protein>
<dbReference type="AlphaFoldDB" id="A0A7R9WSB6"/>
<feature type="signal peptide" evidence="3">
    <location>
        <begin position="1"/>
        <end position="19"/>
    </location>
</feature>
<evidence type="ECO:0000313" key="4">
    <source>
        <dbReference type="EMBL" id="CAD8332197.1"/>
    </source>
</evidence>
<organism evidence="4">
    <name type="scientific">Craspedostauros australis</name>
    <dbReference type="NCBI Taxonomy" id="1486917"/>
    <lineage>
        <taxon>Eukaryota</taxon>
        <taxon>Sar</taxon>
        <taxon>Stramenopiles</taxon>
        <taxon>Ochrophyta</taxon>
        <taxon>Bacillariophyta</taxon>
        <taxon>Bacillariophyceae</taxon>
        <taxon>Bacillariophycidae</taxon>
        <taxon>Naviculales</taxon>
        <taxon>Naviculaceae</taxon>
        <taxon>Craspedostauros</taxon>
    </lineage>
</organism>
<name>A0A7R9WSB6_9STRA</name>
<keyword evidence="1" id="KW-0175">Coiled coil</keyword>
<evidence type="ECO:0000256" key="2">
    <source>
        <dbReference type="SAM" id="Phobius"/>
    </source>
</evidence>
<dbReference type="EMBL" id="HBEF01006889">
    <property type="protein sequence ID" value="CAD8332197.1"/>
    <property type="molecule type" value="Transcribed_RNA"/>
</dbReference>
<evidence type="ECO:0000256" key="1">
    <source>
        <dbReference type="SAM" id="Coils"/>
    </source>
</evidence>
<reference evidence="4" key="1">
    <citation type="submission" date="2021-01" db="EMBL/GenBank/DDBJ databases">
        <authorList>
            <person name="Corre E."/>
            <person name="Pelletier E."/>
            <person name="Niang G."/>
            <person name="Scheremetjew M."/>
            <person name="Finn R."/>
            <person name="Kale V."/>
            <person name="Holt S."/>
            <person name="Cochrane G."/>
            <person name="Meng A."/>
            <person name="Brown T."/>
            <person name="Cohen L."/>
        </authorList>
    </citation>
    <scope>NUCLEOTIDE SEQUENCE</scope>
    <source>
        <strain evidence="4">CCMP3328</strain>
    </source>
</reference>
<sequence length="270" mass="29375">MKVSTVSTIALLSISGASAFTATPRSFAKTTSNVPSVALFMAEGDAPVTDSKNVDDMSAEEEIEMLTEAEVKKMKRASNLRNQNGVEYAPWMNISREDEAKIKQVMKERTEARRKRQVEEQTVSGSLLVDSQAQELSGGGLRTKIIDGEVEIEWATSSEANTQGFIIKRRAARTEEFETIASFEDWGPLASRGPDGGEYRFLDTTVSPGGWVYRITEREVSGAENDICQALVEIETDEEKRNTVIATAAIGTLVLGIVAAGLLVDPNGGY</sequence>
<feature type="coiled-coil region" evidence="1">
    <location>
        <begin position="95"/>
        <end position="122"/>
    </location>
</feature>
<feature type="transmembrane region" description="Helical" evidence="2">
    <location>
        <begin position="244"/>
        <end position="264"/>
    </location>
</feature>
<keyword evidence="2" id="KW-1133">Transmembrane helix</keyword>
<keyword evidence="3" id="KW-0732">Signal</keyword>
<gene>
    <name evidence="4" type="ORF">CAUS1442_LOCUS4296</name>
</gene>